<organism evidence="6 7">
    <name type="scientific">Huso huso</name>
    <name type="common">Beluga</name>
    <name type="synonym">Acipenser huso</name>
    <dbReference type="NCBI Taxonomy" id="61971"/>
    <lineage>
        <taxon>Eukaryota</taxon>
        <taxon>Metazoa</taxon>
        <taxon>Chordata</taxon>
        <taxon>Craniata</taxon>
        <taxon>Vertebrata</taxon>
        <taxon>Euteleostomi</taxon>
        <taxon>Actinopterygii</taxon>
        <taxon>Chondrostei</taxon>
        <taxon>Acipenseriformes</taxon>
        <taxon>Acipenseridae</taxon>
        <taxon>Huso</taxon>
    </lineage>
</organism>
<accession>A0ABR1A0F3</accession>
<evidence type="ECO:0000313" key="6">
    <source>
        <dbReference type="EMBL" id="KAK6490409.1"/>
    </source>
</evidence>
<keyword evidence="3" id="KW-0472">Membrane</keyword>
<evidence type="ECO:0000256" key="4">
    <source>
        <dbReference type="SAM" id="SignalP"/>
    </source>
</evidence>
<dbReference type="InterPro" id="IPR013783">
    <property type="entry name" value="Ig-like_fold"/>
</dbReference>
<feature type="domain" description="Immunoglobulin" evidence="5">
    <location>
        <begin position="131"/>
        <end position="230"/>
    </location>
</feature>
<dbReference type="Proteomes" id="UP001369086">
    <property type="component" value="Unassembled WGS sequence"/>
</dbReference>
<dbReference type="EMBL" id="JAHFZB010000004">
    <property type="protein sequence ID" value="KAK6490409.1"/>
    <property type="molecule type" value="Genomic_DNA"/>
</dbReference>
<keyword evidence="4" id="KW-0732">Signal</keyword>
<evidence type="ECO:0000313" key="7">
    <source>
        <dbReference type="Proteomes" id="UP001369086"/>
    </source>
</evidence>
<evidence type="ECO:0000259" key="5">
    <source>
        <dbReference type="SMART" id="SM00409"/>
    </source>
</evidence>
<keyword evidence="7" id="KW-1185">Reference proteome</keyword>
<dbReference type="SUPFAM" id="SSF48726">
    <property type="entry name" value="Immunoglobulin"/>
    <property type="match status" value="3"/>
</dbReference>
<keyword evidence="2" id="KW-0812">Transmembrane</keyword>
<dbReference type="PANTHER" id="PTHR11860:SF111">
    <property type="entry name" value="IMMUNOGLOBULIN SUBTYPE DOMAIN-CONTAINING PROTEIN"/>
    <property type="match status" value="1"/>
</dbReference>
<sequence length="361" mass="40949">MEVLLILLATLQATSSLSSDREVSGLEGGSVSVPCHYDLKYRDHVKYWCRGKSWELCEAVKRTDDPKRDEDKVSISDDQTRGVFTVTMRRLEKTDKGWYWCAIKLIGNQTDEHAYIYLKVAQGTSSLAVASYTITGLEGGSVSVLCHYDECCWDHVKYWCTGKEWDSCKTVKRSDSPQNAADKTSITDNKTQGVFSVTMRRLEKGDAGWYWCAIEREGLDDRISLFLTVADTSGVGFVVFCSVLADASSLSTERAFTGLVGGSVSVPCHYDMKYRDHVKYWCKGYQWTYCDILKQTDSPYRDSDKISISDDRTGGVFIVTMRRLDKEDTDWYWCAIKLGGTKEADQHFYLYLTVTEGKTLF</sequence>
<dbReference type="InterPro" id="IPR050671">
    <property type="entry name" value="CD300_family_receptors"/>
</dbReference>
<dbReference type="Pfam" id="PF07686">
    <property type="entry name" value="V-set"/>
    <property type="match status" value="3"/>
</dbReference>
<dbReference type="InterPro" id="IPR003599">
    <property type="entry name" value="Ig_sub"/>
</dbReference>
<evidence type="ECO:0000256" key="2">
    <source>
        <dbReference type="ARBA" id="ARBA00022692"/>
    </source>
</evidence>
<dbReference type="InterPro" id="IPR013106">
    <property type="entry name" value="Ig_V-set"/>
</dbReference>
<dbReference type="InterPro" id="IPR036179">
    <property type="entry name" value="Ig-like_dom_sf"/>
</dbReference>
<protein>
    <recommendedName>
        <fullName evidence="5">Immunoglobulin domain-containing protein</fullName>
    </recommendedName>
</protein>
<feature type="domain" description="Immunoglobulin" evidence="5">
    <location>
        <begin position="20"/>
        <end position="121"/>
    </location>
</feature>
<feature type="domain" description="Immunoglobulin" evidence="5">
    <location>
        <begin position="253"/>
        <end position="355"/>
    </location>
</feature>
<name>A0ABR1A0F3_HUSHU</name>
<comment type="caution">
    <text evidence="6">The sequence shown here is derived from an EMBL/GenBank/DDBJ whole genome shotgun (WGS) entry which is preliminary data.</text>
</comment>
<evidence type="ECO:0000256" key="1">
    <source>
        <dbReference type="ARBA" id="ARBA00004370"/>
    </source>
</evidence>
<dbReference type="Gene3D" id="2.60.40.10">
    <property type="entry name" value="Immunoglobulins"/>
    <property type="match status" value="3"/>
</dbReference>
<comment type="subcellular location">
    <subcellularLocation>
        <location evidence="1">Membrane</location>
    </subcellularLocation>
</comment>
<gene>
    <name evidence="6" type="ORF">HHUSO_G4937</name>
</gene>
<dbReference type="CDD" id="cd05716">
    <property type="entry name" value="IgV_pIgR_like"/>
    <property type="match status" value="2"/>
</dbReference>
<dbReference type="SMART" id="SM00409">
    <property type="entry name" value="IG"/>
    <property type="match status" value="3"/>
</dbReference>
<dbReference type="PANTHER" id="PTHR11860">
    <property type="entry name" value="POLYMERIC-IMMUNOGLOBULIN RECEPTOR"/>
    <property type="match status" value="1"/>
</dbReference>
<reference evidence="6 7" key="1">
    <citation type="submission" date="2021-05" db="EMBL/GenBank/DDBJ databases">
        <authorList>
            <person name="Zahm M."/>
            <person name="Klopp C."/>
            <person name="Cabau C."/>
            <person name="Kuhl H."/>
            <person name="Suciu R."/>
            <person name="Ciorpac M."/>
            <person name="Holostenco D."/>
            <person name="Gessner J."/>
            <person name="Wuertz S."/>
            <person name="Hohne C."/>
            <person name="Stock M."/>
            <person name="Gislard M."/>
            <person name="Lluch J."/>
            <person name="Milhes M."/>
            <person name="Lampietro C."/>
            <person name="Lopez Roques C."/>
            <person name="Donnadieu C."/>
            <person name="Du K."/>
            <person name="Schartl M."/>
            <person name="Guiguen Y."/>
        </authorList>
    </citation>
    <scope>NUCLEOTIDE SEQUENCE [LARGE SCALE GENOMIC DNA]</scope>
    <source>
        <strain evidence="6">Hh-F2</strain>
        <tissue evidence="6">Blood</tissue>
    </source>
</reference>
<feature type="signal peptide" evidence="4">
    <location>
        <begin position="1"/>
        <end position="16"/>
    </location>
</feature>
<proteinExistence type="predicted"/>
<feature type="chain" id="PRO_5045323689" description="Immunoglobulin domain-containing protein" evidence="4">
    <location>
        <begin position="17"/>
        <end position="361"/>
    </location>
</feature>
<evidence type="ECO:0000256" key="3">
    <source>
        <dbReference type="ARBA" id="ARBA00023136"/>
    </source>
</evidence>